<keyword evidence="1" id="KW-0472">Membrane</keyword>
<evidence type="ECO:0000313" key="7">
    <source>
        <dbReference type="Proteomes" id="UP001201240"/>
    </source>
</evidence>
<dbReference type="Proteomes" id="UP001201240">
    <property type="component" value="Unassembled WGS sequence"/>
</dbReference>
<feature type="transmembrane region" description="Helical" evidence="1">
    <location>
        <begin position="306"/>
        <end position="327"/>
    </location>
</feature>
<proteinExistence type="predicted"/>
<protein>
    <submittedName>
        <fullName evidence="3">Uncharacterized protein</fullName>
    </submittedName>
</protein>
<feature type="transmembrane region" description="Helical" evidence="1">
    <location>
        <begin position="37"/>
        <end position="57"/>
    </location>
</feature>
<gene>
    <name evidence="4" type="ORF">DSQ42_03060</name>
    <name evidence="3" type="ORF">FJM05_02925</name>
    <name evidence="2" type="ORF">LH652_02830</name>
</gene>
<feature type="transmembrane region" description="Helical" evidence="1">
    <location>
        <begin position="511"/>
        <end position="531"/>
    </location>
</feature>
<feature type="transmembrane region" description="Helical" evidence="1">
    <location>
        <begin position="115"/>
        <end position="137"/>
    </location>
</feature>
<feature type="transmembrane region" description="Helical" evidence="1">
    <location>
        <begin position="69"/>
        <end position="94"/>
    </location>
</feature>
<sequence length="595" mass="68308">MATLIEKSPFIVRRYIFKKRYCVFTTLWEVIKDSSSFITSSLFSSLALLLITVIIALHKFNGAFAATSISYITIFQFSFIQLGGNLGVVLALWAKRLYDGSKHKFVPAHQTVNLASFYAFTFGLVMSGVYLASAYTYNLYANIHQNTLFAQLFGEQYLWSSLALVVLAPVHNYFLISIWSNDRRKILFTIILDFATWTTCLVTSFLLGKYSVLAYNGYGLGLSIGYIAWTIIISFIKFHKEWKINNFGLSLNLLKITIKQIWSQTVLSVFASVAKMFVLLALYHLINQKMVGSVPLNLQSSRILWYQSMLFIQGFGFGFADYLFYVFQKQMIRDRRYHSRQLFICIFSLLFIYSMIAAIIFGFSIKPLSAVYAKEQNQAYIHLESKIPEHFYASIRLKMLENPKLVYLLGQKAHINPKLILAHLASNDPKVWKIVIEQLITPIWRAGPNFQYLYGIPNPITKSFVSISAEGIEKLLTGDNTYIHLAIFGIFYSLSSSLMRYYNLITRRLDLPFVSLIFQILVIAFVVGFGVDYQSGTKFAGLLAWSMPMSISSAVILIFSLFIFTTTYSKFLSTYSYKDNNFENPYPFKWIRHIL</sequence>
<feature type="transmembrane region" description="Helical" evidence="1">
    <location>
        <begin position="157"/>
        <end position="179"/>
    </location>
</feature>
<feature type="transmembrane region" description="Helical" evidence="1">
    <location>
        <begin position="186"/>
        <end position="207"/>
    </location>
</feature>
<dbReference type="EMBL" id="QOKT01000027">
    <property type="protein sequence ID" value="RCJ00566.1"/>
    <property type="molecule type" value="Genomic_DNA"/>
</dbReference>
<keyword evidence="1" id="KW-1133">Transmembrane helix</keyword>
<reference evidence="4 5" key="1">
    <citation type="submission" date="2018-07" db="EMBL/GenBank/DDBJ databases">
        <title>Ureaplasma urealyticum 1000 the multidrug-resistant clinical isolate obtained from scrapings of the urogenital tract of a woman with inflammatory diseases of the reproductive organs.</title>
        <authorList>
            <person name="Kolesnikova E.A."/>
            <person name="Alekseeva A.E."/>
            <person name="Brusnigina N.F."/>
            <person name="Makhova M.A."/>
        </authorList>
    </citation>
    <scope>NUCLEOTIDE SEQUENCE [LARGE SCALE GENOMIC DNA]</scope>
    <source>
        <strain evidence="4 5">1000</strain>
    </source>
</reference>
<feature type="transmembrane region" description="Helical" evidence="1">
    <location>
        <begin position="213"/>
        <end position="236"/>
    </location>
</feature>
<reference evidence="2 7" key="3">
    <citation type="submission" date="2021-10" db="EMBL/GenBank/DDBJ databases">
        <title>Sequencing the mobilome of antimicrobial resistant bacterial isolates spanning a range of GC content: The potential of a sustainable low cost, low infrastructure approach for surveillance with Oxford Nanopore sequencing.</title>
        <authorList>
            <person name="Sands K."/>
        </authorList>
    </citation>
    <scope>NUCLEOTIDE SEQUENCE [LARGE SCALE GENOMIC DNA]</scope>
    <source>
        <strain evidence="2 7">MIN-202</strain>
    </source>
</reference>
<feature type="transmembrane region" description="Helical" evidence="1">
    <location>
        <begin position="481"/>
        <end position="499"/>
    </location>
</feature>
<evidence type="ECO:0000256" key="1">
    <source>
        <dbReference type="SAM" id="Phobius"/>
    </source>
</evidence>
<feature type="transmembrane region" description="Helical" evidence="1">
    <location>
        <begin position="265"/>
        <end position="286"/>
    </location>
</feature>
<dbReference type="RefSeq" id="WP_004025709.1">
    <property type="nucleotide sequence ID" value="NZ_CP039963.1"/>
</dbReference>
<evidence type="ECO:0000313" key="3">
    <source>
        <dbReference type="EMBL" id="QDI65108.1"/>
    </source>
</evidence>
<dbReference type="AlphaFoldDB" id="A0AAP9ACS7"/>
<evidence type="ECO:0000313" key="2">
    <source>
        <dbReference type="EMBL" id="MCF1349208.1"/>
    </source>
</evidence>
<name>A0AAP9ACS7_UREUR</name>
<evidence type="ECO:0000313" key="6">
    <source>
        <dbReference type="Proteomes" id="UP000318231"/>
    </source>
</evidence>
<dbReference type="EMBL" id="JAJBIS010000001">
    <property type="protein sequence ID" value="MCF1349208.1"/>
    <property type="molecule type" value="Genomic_DNA"/>
</dbReference>
<feature type="transmembrane region" description="Helical" evidence="1">
    <location>
        <begin position="543"/>
        <end position="564"/>
    </location>
</feature>
<reference evidence="3 6" key="2">
    <citation type="submission" date="2019-07" db="EMBL/GenBank/DDBJ databases">
        <title>Comparative genomics of three clinical Ureaplasma species: analysis of their core genomes and virulence factors.</title>
        <authorList>
            <person name="Yang T."/>
            <person name="Zhang Y."/>
            <person name="Li X."/>
            <person name="Kong Y."/>
            <person name="Yu H."/>
            <person name="Ruan Z."/>
            <person name="Xie X."/>
            <person name="Zhang J."/>
        </authorList>
    </citation>
    <scope>NUCLEOTIDE SEQUENCE [LARGE SCALE GENOMIC DNA]</scope>
    <source>
        <strain evidence="3 6">132</strain>
    </source>
</reference>
<feature type="transmembrane region" description="Helical" evidence="1">
    <location>
        <begin position="342"/>
        <end position="365"/>
    </location>
</feature>
<keyword evidence="1" id="KW-0812">Transmembrane</keyword>
<dbReference type="EMBL" id="CP041200">
    <property type="protein sequence ID" value="QDI65108.1"/>
    <property type="molecule type" value="Genomic_DNA"/>
</dbReference>
<organism evidence="3 6">
    <name type="scientific">Ureaplasma urealyticum</name>
    <name type="common">Ureaplasma urealyticum biotype 2</name>
    <dbReference type="NCBI Taxonomy" id="2130"/>
    <lineage>
        <taxon>Bacteria</taxon>
        <taxon>Bacillati</taxon>
        <taxon>Mycoplasmatota</taxon>
        <taxon>Mycoplasmoidales</taxon>
        <taxon>Mycoplasmoidaceae</taxon>
        <taxon>Ureaplasma</taxon>
    </lineage>
</organism>
<accession>A0AAP9ACS7</accession>
<dbReference type="Proteomes" id="UP000318231">
    <property type="component" value="Chromosome"/>
</dbReference>
<evidence type="ECO:0000313" key="4">
    <source>
        <dbReference type="EMBL" id="RCJ00566.1"/>
    </source>
</evidence>
<dbReference type="Proteomes" id="UP000253077">
    <property type="component" value="Unassembled WGS sequence"/>
</dbReference>
<dbReference type="GeneID" id="93849068"/>
<evidence type="ECO:0000313" key="5">
    <source>
        <dbReference type="Proteomes" id="UP000253077"/>
    </source>
</evidence>